<proteinExistence type="predicted"/>
<comment type="caution">
    <text evidence="1">The sequence shown here is derived from an EMBL/GenBank/DDBJ whole genome shotgun (WGS) entry which is preliminary data.</text>
</comment>
<keyword evidence="2" id="KW-1185">Reference proteome</keyword>
<protein>
    <submittedName>
        <fullName evidence="1">Uncharacterized protein</fullName>
    </submittedName>
</protein>
<sequence length="127" mass="14855">MINNPRHIFQVRVPVVYLTFPLALFPWKKILVKMKSSNFSQLFSREKYCWYRRSHEMPLAPGASFHDFLGRMKPGPEKRVPLRALNRGSPFLWGHPLSIGPIRKRHTESRLSNIDTVPEMKSYYDGG</sequence>
<evidence type="ECO:0000313" key="2">
    <source>
        <dbReference type="Proteomes" id="UP001054945"/>
    </source>
</evidence>
<gene>
    <name evidence="1" type="ORF">CEXT_629901</name>
</gene>
<dbReference type="EMBL" id="BPLR01020118">
    <property type="protein sequence ID" value="GIX74960.1"/>
    <property type="molecule type" value="Genomic_DNA"/>
</dbReference>
<name>A0AAV4MSW3_CAEEX</name>
<organism evidence="1 2">
    <name type="scientific">Caerostris extrusa</name>
    <name type="common">Bark spider</name>
    <name type="synonym">Caerostris bankana</name>
    <dbReference type="NCBI Taxonomy" id="172846"/>
    <lineage>
        <taxon>Eukaryota</taxon>
        <taxon>Metazoa</taxon>
        <taxon>Ecdysozoa</taxon>
        <taxon>Arthropoda</taxon>
        <taxon>Chelicerata</taxon>
        <taxon>Arachnida</taxon>
        <taxon>Araneae</taxon>
        <taxon>Araneomorphae</taxon>
        <taxon>Entelegynae</taxon>
        <taxon>Araneoidea</taxon>
        <taxon>Araneidae</taxon>
        <taxon>Caerostris</taxon>
    </lineage>
</organism>
<dbReference type="Proteomes" id="UP001054945">
    <property type="component" value="Unassembled WGS sequence"/>
</dbReference>
<dbReference type="AlphaFoldDB" id="A0AAV4MSW3"/>
<reference evidence="1 2" key="1">
    <citation type="submission" date="2021-06" db="EMBL/GenBank/DDBJ databases">
        <title>Caerostris extrusa draft genome.</title>
        <authorList>
            <person name="Kono N."/>
            <person name="Arakawa K."/>
        </authorList>
    </citation>
    <scope>NUCLEOTIDE SEQUENCE [LARGE SCALE GENOMIC DNA]</scope>
</reference>
<accession>A0AAV4MSW3</accession>
<evidence type="ECO:0000313" key="1">
    <source>
        <dbReference type="EMBL" id="GIX74960.1"/>
    </source>
</evidence>